<dbReference type="Gene3D" id="3.30.950.30">
    <property type="entry name" value="Schlafen, AAA domain"/>
    <property type="match status" value="1"/>
</dbReference>
<proteinExistence type="predicted"/>
<dbReference type="EMBL" id="CADCTR010001247">
    <property type="protein sequence ID" value="CAA9287712.1"/>
    <property type="molecule type" value="Genomic_DNA"/>
</dbReference>
<dbReference type="InterPro" id="IPR038461">
    <property type="entry name" value="Schlafen_AlbA_2_dom_sf"/>
</dbReference>
<protein>
    <submittedName>
        <fullName evidence="2">PHP N-terminal domain protein</fullName>
    </submittedName>
</protein>
<dbReference type="InterPro" id="IPR007421">
    <property type="entry name" value="Schlafen_AlbA_2_dom"/>
</dbReference>
<dbReference type="AlphaFoldDB" id="A0A6J4JUN2"/>
<feature type="non-terminal residue" evidence="2">
    <location>
        <position position="397"/>
    </location>
</feature>
<feature type="domain" description="Schlafen AlbA-2" evidence="1">
    <location>
        <begin position="187"/>
        <end position="284"/>
    </location>
</feature>
<feature type="non-terminal residue" evidence="2">
    <location>
        <position position="1"/>
    </location>
</feature>
<organism evidence="2">
    <name type="scientific">uncultured Chloroflexia bacterium</name>
    <dbReference type="NCBI Taxonomy" id="1672391"/>
    <lineage>
        <taxon>Bacteria</taxon>
        <taxon>Bacillati</taxon>
        <taxon>Chloroflexota</taxon>
        <taxon>Chloroflexia</taxon>
        <taxon>environmental samples</taxon>
    </lineage>
</organism>
<reference evidence="2" key="1">
    <citation type="submission" date="2020-02" db="EMBL/GenBank/DDBJ databases">
        <authorList>
            <person name="Meier V. D."/>
        </authorList>
    </citation>
    <scope>NUCLEOTIDE SEQUENCE</scope>
    <source>
        <strain evidence="2">AVDCRST_MAG93</strain>
    </source>
</reference>
<name>A0A6J4JUN2_9CHLR</name>
<accession>A0A6J4JUN2</accession>
<evidence type="ECO:0000313" key="2">
    <source>
        <dbReference type="EMBL" id="CAA9287712.1"/>
    </source>
</evidence>
<evidence type="ECO:0000259" key="1">
    <source>
        <dbReference type="Pfam" id="PF04326"/>
    </source>
</evidence>
<dbReference type="PANTHER" id="PTHR30595">
    <property type="entry name" value="GLPR-RELATED TRANSCRIPTIONAL REPRESSOR"/>
    <property type="match status" value="1"/>
</dbReference>
<sequence>EKIKGGVTSIPDTAHITHAYEVIARAGGLVIAAHVNAPTGVICESLRMGISGQSRVAGTQHAQLAALEFVNYYTDHGTFTSPGFFNGRTEHYERRMFCIQGSDAHRVRRAPSGNDAAHRHGIGDRYFEAALEQPTFSQLRELFRSDRFDDIRVPKRYQKEWEIDQLRFGVPSERNILRPTGSELDPLINDVAALANTGGGTLVLGALSNENGTIEGIVQPDQLSEQLRVAVSERLDPAPSLSFELMRYENGDVLRVEVRAPHVPPYVTRDGGIYVRRDSETVRANRGEILQLARRALAEGATSPLDNGQELPVPRSGVEVVGTERRNGEWYYEIRDLRTTPGVVRERAQGLWAYAIDRHEDLRDGRVDLESQIKWVGRLGLWRTYRQGNRTKYDLVH</sequence>
<gene>
    <name evidence="2" type="ORF">AVDCRST_MAG93-3668</name>
</gene>
<dbReference type="Pfam" id="PF04326">
    <property type="entry name" value="SLFN_AlbA_2"/>
    <property type="match status" value="1"/>
</dbReference>
<dbReference type="PANTHER" id="PTHR30595:SF6">
    <property type="entry name" value="SCHLAFEN ALBA-2 DOMAIN-CONTAINING PROTEIN"/>
    <property type="match status" value="1"/>
</dbReference>